<accession>A0A5D3BW32</accession>
<proteinExistence type="predicted"/>
<evidence type="ECO:0008006" key="3">
    <source>
        <dbReference type="Google" id="ProtNLM"/>
    </source>
</evidence>
<organism evidence="1 2">
    <name type="scientific">Cucumis melo var. makuwa</name>
    <name type="common">Oriental melon</name>
    <dbReference type="NCBI Taxonomy" id="1194695"/>
    <lineage>
        <taxon>Eukaryota</taxon>
        <taxon>Viridiplantae</taxon>
        <taxon>Streptophyta</taxon>
        <taxon>Embryophyta</taxon>
        <taxon>Tracheophyta</taxon>
        <taxon>Spermatophyta</taxon>
        <taxon>Magnoliopsida</taxon>
        <taxon>eudicotyledons</taxon>
        <taxon>Gunneridae</taxon>
        <taxon>Pentapetalae</taxon>
        <taxon>rosids</taxon>
        <taxon>fabids</taxon>
        <taxon>Cucurbitales</taxon>
        <taxon>Cucurbitaceae</taxon>
        <taxon>Benincaseae</taxon>
        <taxon>Cucumis</taxon>
    </lineage>
</organism>
<gene>
    <name evidence="1" type="ORF">E5676_scaffold11G00830</name>
</gene>
<evidence type="ECO:0000313" key="2">
    <source>
        <dbReference type="Proteomes" id="UP000321947"/>
    </source>
</evidence>
<dbReference type="Proteomes" id="UP000321947">
    <property type="component" value="Unassembled WGS sequence"/>
</dbReference>
<protein>
    <recommendedName>
        <fullName evidence="3">Reverse transcriptase</fullName>
    </recommendedName>
</protein>
<sequence>MLPKIEKARKIRTLMAQQAHSIAPIASGDGTIVAANLNQDYGDTVPSKPQNIGLQVASEMAAGGTWRKQEQSGAELVAEVQWLTGLATQHVRDTQCFERHAPSSKSRGGGFSLDSYSEDEYFLSTSVVRKSLEVELGELFKEEEEISEGFYSSASAKESHLLMSAKELRSEGCFENTTFRVDSLKLVDSTMENLESHSLITGSKVTSPMNKNSLKGMFKGRVGLGVSKSRVGVFSPNIVSRFSTIWGYLGCALPLSSVYSLGKRLLVFNILFHAMGVRSGVGGVLLPNDGSGLVVKEGGDKRKRKRSAKLSRELKKLDNFVNYGSKKAFKEGPLRIRGRELLWKELGDLYGYCGRGGVVGDFNVFCFLDEKASGGRITRSMRMFNKFIIHSGLCDPSLVGGRWQGYRFMDKLRALNAQLRWWNRDVFGDIQIKKKEVVARIHEIDALELEGPLDSALKEERVSSKGDLAEMIRKENVSWSQKSKIKWTKEGDCNNSFFHRAANDRRNKNHLGLLLLDNGKSTRDGMEIDEEIIRSFSNFYSSKVWDKPLLEGIDWSPILTREDGDLVVSFTLDELKKVVFNCDENKFSGVDGFSVTFFIYNWNLIKGDLEGVFKEFFEGGILNSLLV</sequence>
<reference evidence="1 2" key="1">
    <citation type="submission" date="2019-08" db="EMBL/GenBank/DDBJ databases">
        <title>Draft genome sequences of two oriental melons (Cucumis melo L. var makuwa).</title>
        <authorList>
            <person name="Kwon S.-Y."/>
        </authorList>
    </citation>
    <scope>NUCLEOTIDE SEQUENCE [LARGE SCALE GENOMIC DNA]</scope>
    <source>
        <strain evidence="2">cv. Chang Bougi</strain>
        <tissue evidence="1">Leaf</tissue>
    </source>
</reference>
<comment type="caution">
    <text evidence="1">The sequence shown here is derived from an EMBL/GenBank/DDBJ whole genome shotgun (WGS) entry which is preliminary data.</text>
</comment>
<dbReference type="AlphaFoldDB" id="A0A5D3BW32"/>
<evidence type="ECO:0000313" key="1">
    <source>
        <dbReference type="EMBL" id="TYK03178.1"/>
    </source>
</evidence>
<name>A0A5D3BW32_CUCMM</name>
<dbReference type="EMBL" id="SSTD01015294">
    <property type="protein sequence ID" value="TYK03178.1"/>
    <property type="molecule type" value="Genomic_DNA"/>
</dbReference>